<evidence type="ECO:0000256" key="4">
    <source>
        <dbReference type="ARBA" id="ARBA00022679"/>
    </source>
</evidence>
<dbReference type="OrthoDB" id="19606at2759"/>
<evidence type="ECO:0000256" key="9">
    <source>
        <dbReference type="ARBA" id="ARBA00023163"/>
    </source>
</evidence>
<dbReference type="EMBL" id="SELW01000652">
    <property type="protein sequence ID" value="TID15806.1"/>
    <property type="molecule type" value="Genomic_DNA"/>
</dbReference>
<dbReference type="AlphaFoldDB" id="A0A4T0WWN1"/>
<evidence type="ECO:0000256" key="7">
    <source>
        <dbReference type="ARBA" id="ARBA00022723"/>
    </source>
</evidence>
<dbReference type="Pfam" id="PF01896">
    <property type="entry name" value="DNA_primase_S"/>
    <property type="match status" value="1"/>
</dbReference>
<name>A0A4T0WWN1_9ASCO</name>
<dbReference type="Gene3D" id="3.90.920.10">
    <property type="entry name" value="DNA primase, PRIM domain"/>
    <property type="match status" value="1"/>
</dbReference>
<feature type="region of interest" description="Disordered" evidence="11">
    <location>
        <begin position="398"/>
        <end position="430"/>
    </location>
</feature>
<dbReference type="GO" id="GO:0003899">
    <property type="term" value="F:DNA-directed RNA polymerase activity"/>
    <property type="evidence" value="ECO:0007669"/>
    <property type="project" value="InterPro"/>
</dbReference>
<dbReference type="PANTHER" id="PTHR10536">
    <property type="entry name" value="DNA PRIMASE SMALL SUBUNIT"/>
    <property type="match status" value="1"/>
</dbReference>
<proteinExistence type="inferred from homology"/>
<evidence type="ECO:0000256" key="8">
    <source>
        <dbReference type="ARBA" id="ARBA00022833"/>
    </source>
</evidence>
<organism evidence="12 13">
    <name type="scientific">Pichia inconspicua</name>
    <dbReference type="NCBI Taxonomy" id="52247"/>
    <lineage>
        <taxon>Eukaryota</taxon>
        <taxon>Fungi</taxon>
        <taxon>Dikarya</taxon>
        <taxon>Ascomycota</taxon>
        <taxon>Saccharomycotina</taxon>
        <taxon>Pichiomycetes</taxon>
        <taxon>Pichiales</taxon>
        <taxon>Pichiaceae</taxon>
        <taxon>Pichia</taxon>
    </lineage>
</organism>
<evidence type="ECO:0000256" key="1">
    <source>
        <dbReference type="ARBA" id="ARBA00009762"/>
    </source>
</evidence>
<keyword evidence="5" id="KW-0548">Nucleotidyltransferase</keyword>
<keyword evidence="9" id="KW-0804">Transcription</keyword>
<evidence type="ECO:0000313" key="13">
    <source>
        <dbReference type="Proteomes" id="UP000307173"/>
    </source>
</evidence>
<dbReference type="Proteomes" id="UP000307173">
    <property type="component" value="Unassembled WGS sequence"/>
</dbReference>
<keyword evidence="13" id="KW-1185">Reference proteome</keyword>
<dbReference type="GO" id="GO:0005658">
    <property type="term" value="C:alpha DNA polymerase:primase complex"/>
    <property type="evidence" value="ECO:0007669"/>
    <property type="project" value="UniProtKB-ARBA"/>
</dbReference>
<dbReference type="InterPro" id="IPR014052">
    <property type="entry name" value="DNA_primase_ssu_euk/arc"/>
</dbReference>
<reference evidence="12 13" key="1">
    <citation type="journal article" date="2019" name="Front. Genet.">
        <title>Whole-Genome Sequencing of the Opportunistic Yeast Pathogen Candida inconspicua Uncovers Its Hybrid Origin.</title>
        <authorList>
            <person name="Mixao V."/>
            <person name="Hansen A.P."/>
            <person name="Saus E."/>
            <person name="Boekhout T."/>
            <person name="Lass-Florl C."/>
            <person name="Gabaldon T."/>
        </authorList>
    </citation>
    <scope>NUCLEOTIDE SEQUENCE [LARGE SCALE GENOMIC DNA]</scope>
    <source>
        <strain evidence="12 13">CBS 180</strain>
    </source>
</reference>
<keyword evidence="3 10" id="KW-0639">Primosome</keyword>
<dbReference type="STRING" id="52247.A0A4T0WWN1"/>
<keyword evidence="7" id="KW-0479">Metal-binding</keyword>
<dbReference type="FunFam" id="3.90.920.10:FF:000003">
    <property type="entry name" value="DNA primase"/>
    <property type="match status" value="1"/>
</dbReference>
<keyword evidence="2 10" id="KW-0240">DNA-directed RNA polymerase</keyword>
<evidence type="ECO:0000256" key="11">
    <source>
        <dbReference type="SAM" id="MobiDB-lite"/>
    </source>
</evidence>
<accession>A0A4T0WWN1</accession>
<evidence type="ECO:0000256" key="2">
    <source>
        <dbReference type="ARBA" id="ARBA00022478"/>
    </source>
</evidence>
<protein>
    <recommendedName>
        <fullName evidence="10">DNA primase</fullName>
        <ecNumber evidence="10">2.7.7.-</ecNumber>
    </recommendedName>
</protein>
<evidence type="ECO:0000256" key="6">
    <source>
        <dbReference type="ARBA" id="ARBA00022705"/>
    </source>
</evidence>
<evidence type="ECO:0000256" key="3">
    <source>
        <dbReference type="ARBA" id="ARBA00022515"/>
    </source>
</evidence>
<keyword evidence="8" id="KW-0862">Zinc</keyword>
<sequence>MTQGEDRETLEVSRPTSNDMRHYYDKYLPFEDIFKWLNHGVEPSVDFSNREFAFEHSNGAYQRYLSFKNGEELKGKVIRNVPTRFEVGAVYSVEPVETRKNGGKLGKPLEKELVLDIDVTDYDDVRRCCSGTSICSKCWKFVSIAVEIVNTTLEEDFGVNDKIWVFSGRRGVHCWVSDKRFRGLTESGRRAVVEYMKGGSGGSSNTTANAPLHPYLERTLEIAKVHFVDVILREQDIWASEEGARTLAGSIPDARLRGELLRKWSAEKDNIMPTSTPTTLSLQRWLDVSSVYGQLNTTSFSLAGWKRDRILATLAPRLDAEVTRQPGHLLKSPFCVHPGTGRVCVPFAVGGGGEGQMFNPFTDAPTVHQLFQQNEEGSAGTSLEPSLHLFRGHVTRVCGGGGSRDGGRESDNSNEEENKENAAKRAKLEW</sequence>
<dbReference type="NCBIfam" id="TIGR00335">
    <property type="entry name" value="primase_sml"/>
    <property type="match status" value="1"/>
</dbReference>
<comment type="caution">
    <text evidence="12">The sequence shown here is derived from an EMBL/GenBank/DDBJ whole genome shotgun (WGS) entry which is preliminary data.</text>
</comment>
<gene>
    <name evidence="12" type="ORF">CANINC_004335</name>
</gene>
<dbReference type="EC" id="2.7.7.-" evidence="10"/>
<dbReference type="InterPro" id="IPR002755">
    <property type="entry name" value="DNA_primase_S"/>
</dbReference>
<evidence type="ECO:0000256" key="10">
    <source>
        <dbReference type="RuleBase" id="RU003514"/>
    </source>
</evidence>
<dbReference type="GO" id="GO:0046872">
    <property type="term" value="F:metal ion binding"/>
    <property type="evidence" value="ECO:0007669"/>
    <property type="project" value="UniProtKB-KW"/>
</dbReference>
<dbReference type="GO" id="GO:0006269">
    <property type="term" value="P:DNA replication, synthesis of primer"/>
    <property type="evidence" value="ECO:0007669"/>
    <property type="project" value="UniProtKB-KW"/>
</dbReference>
<keyword evidence="4 10" id="KW-0808">Transferase</keyword>
<evidence type="ECO:0000313" key="12">
    <source>
        <dbReference type="EMBL" id="TID15806.1"/>
    </source>
</evidence>
<dbReference type="CDD" id="cd04860">
    <property type="entry name" value="AE_Prim_S"/>
    <property type="match status" value="1"/>
</dbReference>
<comment type="similarity">
    <text evidence="1 10">Belongs to the eukaryotic-type primase small subunit family.</text>
</comment>
<keyword evidence="6 10" id="KW-0235">DNA replication</keyword>
<dbReference type="SUPFAM" id="SSF56747">
    <property type="entry name" value="Prim-pol domain"/>
    <property type="match status" value="1"/>
</dbReference>
<feature type="compositionally biased region" description="Basic and acidic residues" evidence="11">
    <location>
        <begin position="419"/>
        <end position="430"/>
    </location>
</feature>
<evidence type="ECO:0000256" key="5">
    <source>
        <dbReference type="ARBA" id="ARBA00022695"/>
    </source>
</evidence>